<feature type="chain" id="PRO_5025568545" description="Type 1 periplasmic binding fold superfamily protein" evidence="1">
    <location>
        <begin position="25"/>
        <end position="187"/>
    </location>
</feature>
<keyword evidence="3" id="KW-1185">Reference proteome</keyword>
<organism evidence="2 3">
    <name type="scientific">Pontibacter fetidus</name>
    <dbReference type="NCBI Taxonomy" id="2700082"/>
    <lineage>
        <taxon>Bacteria</taxon>
        <taxon>Pseudomonadati</taxon>
        <taxon>Bacteroidota</taxon>
        <taxon>Cytophagia</taxon>
        <taxon>Cytophagales</taxon>
        <taxon>Hymenobacteraceae</taxon>
        <taxon>Pontibacter</taxon>
    </lineage>
</organism>
<accession>A0A6B2H7I7</accession>
<feature type="signal peptide" evidence="1">
    <location>
        <begin position="1"/>
        <end position="24"/>
    </location>
</feature>
<evidence type="ECO:0008006" key="4">
    <source>
        <dbReference type="Google" id="ProtNLM"/>
    </source>
</evidence>
<gene>
    <name evidence="2" type="ORF">GWO68_13250</name>
</gene>
<name>A0A6B2H7I7_9BACT</name>
<protein>
    <recommendedName>
        <fullName evidence="4">Type 1 periplasmic binding fold superfamily protein</fullName>
    </recommendedName>
</protein>
<dbReference type="RefSeq" id="WP_162346946.1">
    <property type="nucleotide sequence ID" value="NZ_JAAEAA010000017.1"/>
</dbReference>
<dbReference type="EMBL" id="JAAEAA010000017">
    <property type="protein sequence ID" value="NDK56886.1"/>
    <property type="molecule type" value="Genomic_DNA"/>
</dbReference>
<evidence type="ECO:0000313" key="2">
    <source>
        <dbReference type="EMBL" id="NDK56886.1"/>
    </source>
</evidence>
<comment type="caution">
    <text evidence="2">The sequence shown here is derived from an EMBL/GenBank/DDBJ whole genome shotgun (WGS) entry which is preliminary data.</text>
</comment>
<proteinExistence type="predicted"/>
<dbReference type="Proteomes" id="UP000478546">
    <property type="component" value="Unassembled WGS sequence"/>
</dbReference>
<dbReference type="AlphaFoldDB" id="A0A6B2H7I7"/>
<evidence type="ECO:0000256" key="1">
    <source>
        <dbReference type="SAM" id="SignalP"/>
    </source>
</evidence>
<dbReference type="PROSITE" id="PS51257">
    <property type="entry name" value="PROKAR_LIPOPROTEIN"/>
    <property type="match status" value="1"/>
</dbReference>
<evidence type="ECO:0000313" key="3">
    <source>
        <dbReference type="Proteomes" id="UP000478546"/>
    </source>
</evidence>
<sequence length="187" mass="19687">MKKFLRPYLAFLLMGSLLTTTGCGGDDDPKPAPDNEEITTVTLTLEPESKGQLVAASSKDLDGVGGNAPVKTPLTLKPNTTYLATLTLLNENVNPPVEVHKEVKSEANDHQVFYTPSAGSLMTVTVTDKDAQNRPLGLAATIVTGAAGTGKLKVVLKHQKGTKAAAPGDATKGETDVEVEFDVMVQQ</sequence>
<keyword evidence="1" id="KW-0732">Signal</keyword>
<reference evidence="2 3" key="1">
    <citation type="submission" date="2020-01" db="EMBL/GenBank/DDBJ databases">
        <authorList>
            <person name="Kim M.K."/>
        </authorList>
    </citation>
    <scope>NUCLEOTIDE SEQUENCE [LARGE SCALE GENOMIC DNA]</scope>
    <source>
        <strain evidence="2 3">BT213</strain>
    </source>
</reference>